<evidence type="ECO:0000256" key="1">
    <source>
        <dbReference type="SAM" id="MobiDB-lite"/>
    </source>
</evidence>
<dbReference type="Proteomes" id="UP001596303">
    <property type="component" value="Unassembled WGS sequence"/>
</dbReference>
<feature type="region of interest" description="Disordered" evidence="1">
    <location>
        <begin position="40"/>
        <end position="64"/>
    </location>
</feature>
<accession>A0ABW1S817</accession>
<evidence type="ECO:0008006" key="4">
    <source>
        <dbReference type="Google" id="ProtNLM"/>
    </source>
</evidence>
<organism evidence="2 3">
    <name type="scientific">Ponticaulis profundi</name>
    <dbReference type="NCBI Taxonomy" id="2665222"/>
    <lineage>
        <taxon>Bacteria</taxon>
        <taxon>Pseudomonadati</taxon>
        <taxon>Pseudomonadota</taxon>
        <taxon>Alphaproteobacteria</taxon>
        <taxon>Hyphomonadales</taxon>
        <taxon>Hyphomonadaceae</taxon>
        <taxon>Ponticaulis</taxon>
    </lineage>
</organism>
<protein>
    <recommendedName>
        <fullName evidence="4">Terminase</fullName>
    </recommendedName>
</protein>
<comment type="caution">
    <text evidence="2">The sequence shown here is derived from an EMBL/GenBank/DDBJ whole genome shotgun (WGS) entry which is preliminary data.</text>
</comment>
<sequence length="186" mass="21190">MTEKKKNIDWQQIRSDWEKSDKSIRWLATWYQVSESAIRKKAKQEGWPDRPKKARNKVRTKDAPRADRVEMAGIDATDPEQIVGKGHNLIFRLLDELDASTTHHAELAEMIELHEKDPRRKAAMLKAIELPGRANVIKALATAFKTWNESQQTQGKKAKRQEAAEEVAKGRFAPRGGPKLAVDNSK</sequence>
<proteinExistence type="predicted"/>
<name>A0ABW1S817_9PROT</name>
<dbReference type="EMBL" id="JBHSSW010000008">
    <property type="protein sequence ID" value="MFC6197832.1"/>
    <property type="molecule type" value="Genomic_DNA"/>
</dbReference>
<evidence type="ECO:0000313" key="2">
    <source>
        <dbReference type="EMBL" id="MFC6197832.1"/>
    </source>
</evidence>
<feature type="region of interest" description="Disordered" evidence="1">
    <location>
        <begin position="148"/>
        <end position="186"/>
    </location>
</feature>
<keyword evidence="3" id="KW-1185">Reference proteome</keyword>
<dbReference type="RefSeq" id="WP_377377295.1">
    <property type="nucleotide sequence ID" value="NZ_JBHSSW010000008.1"/>
</dbReference>
<gene>
    <name evidence="2" type="ORF">ACFQDM_07070</name>
</gene>
<reference evidence="3" key="1">
    <citation type="journal article" date="2019" name="Int. J. Syst. Evol. Microbiol.">
        <title>The Global Catalogue of Microorganisms (GCM) 10K type strain sequencing project: providing services to taxonomists for standard genome sequencing and annotation.</title>
        <authorList>
            <consortium name="The Broad Institute Genomics Platform"/>
            <consortium name="The Broad Institute Genome Sequencing Center for Infectious Disease"/>
            <person name="Wu L."/>
            <person name="Ma J."/>
        </authorList>
    </citation>
    <scope>NUCLEOTIDE SEQUENCE [LARGE SCALE GENOMIC DNA]</scope>
    <source>
        <strain evidence="3">CGMCC-1.15741</strain>
    </source>
</reference>
<feature type="compositionally biased region" description="Basic and acidic residues" evidence="1">
    <location>
        <begin position="160"/>
        <end position="169"/>
    </location>
</feature>
<evidence type="ECO:0000313" key="3">
    <source>
        <dbReference type="Proteomes" id="UP001596303"/>
    </source>
</evidence>